<reference evidence="1 2" key="1">
    <citation type="journal article" date="2021" name="Hortic Res">
        <title>High-quality reference genome and annotation aids understanding of berry development for evergreen blueberry (Vaccinium darrowii).</title>
        <authorList>
            <person name="Yu J."/>
            <person name="Hulse-Kemp A.M."/>
            <person name="Babiker E."/>
            <person name="Staton M."/>
        </authorList>
    </citation>
    <scope>NUCLEOTIDE SEQUENCE [LARGE SCALE GENOMIC DNA]</scope>
    <source>
        <strain evidence="2">cv. NJ 8807/NJ 8810</strain>
        <tissue evidence="1">Young leaf</tissue>
    </source>
</reference>
<name>A0ACB7YZM7_9ERIC</name>
<comment type="caution">
    <text evidence="1">The sequence shown here is derived from an EMBL/GenBank/DDBJ whole genome shotgun (WGS) entry which is preliminary data.</text>
</comment>
<gene>
    <name evidence="1" type="ORF">Vadar_030186</name>
</gene>
<accession>A0ACB7YZM7</accession>
<dbReference type="Proteomes" id="UP000828048">
    <property type="component" value="Chromosome 3"/>
</dbReference>
<protein>
    <submittedName>
        <fullName evidence="1">Uncharacterized protein</fullName>
    </submittedName>
</protein>
<evidence type="ECO:0000313" key="1">
    <source>
        <dbReference type="EMBL" id="KAH7858991.1"/>
    </source>
</evidence>
<organism evidence="1 2">
    <name type="scientific">Vaccinium darrowii</name>
    <dbReference type="NCBI Taxonomy" id="229202"/>
    <lineage>
        <taxon>Eukaryota</taxon>
        <taxon>Viridiplantae</taxon>
        <taxon>Streptophyta</taxon>
        <taxon>Embryophyta</taxon>
        <taxon>Tracheophyta</taxon>
        <taxon>Spermatophyta</taxon>
        <taxon>Magnoliopsida</taxon>
        <taxon>eudicotyledons</taxon>
        <taxon>Gunneridae</taxon>
        <taxon>Pentapetalae</taxon>
        <taxon>asterids</taxon>
        <taxon>Ericales</taxon>
        <taxon>Ericaceae</taxon>
        <taxon>Vaccinioideae</taxon>
        <taxon>Vaccinieae</taxon>
        <taxon>Vaccinium</taxon>
    </lineage>
</organism>
<keyword evidence="2" id="KW-1185">Reference proteome</keyword>
<evidence type="ECO:0000313" key="2">
    <source>
        <dbReference type="Proteomes" id="UP000828048"/>
    </source>
</evidence>
<dbReference type="EMBL" id="CM037153">
    <property type="protein sequence ID" value="KAH7858991.1"/>
    <property type="molecule type" value="Genomic_DNA"/>
</dbReference>
<sequence>MDLIHAFIALQHLMSAINYASALYVVVIDAALQRSVERSQVERSPHPFQTQLVHLNRLFTNNDTNCHEQLRVDIRTFNIPCTLVRGVGLTDSKYVVLEEKVGMFLKTIAHHKKNRVIKFDFSRSGQTASKYFNQVLKAILKRQDVLLKHPELVPTNCDDERWKWFQGKSSRQFQNQNVEEAVPCAARCPKAKQYYEDLLHLFGKDRATRDLAEGAIDAAAAMGQEDAIVEQGVRVL</sequence>
<proteinExistence type="predicted"/>